<feature type="transmembrane region" description="Helical" evidence="9">
    <location>
        <begin position="178"/>
        <end position="198"/>
    </location>
</feature>
<dbReference type="PANTHER" id="PTHR11878:SF76">
    <property type="entry name" value="CALX-BETA DOMAIN-CONTAINING PROTEIN"/>
    <property type="match status" value="1"/>
</dbReference>
<evidence type="ECO:0000313" key="11">
    <source>
        <dbReference type="EMBL" id="CAD7284262.1"/>
    </source>
</evidence>
<evidence type="ECO:0000313" key="12">
    <source>
        <dbReference type="Proteomes" id="UP000678499"/>
    </source>
</evidence>
<keyword evidence="7" id="KW-0406">Ion transport</keyword>
<organism evidence="11">
    <name type="scientific">Notodromas monacha</name>
    <dbReference type="NCBI Taxonomy" id="399045"/>
    <lineage>
        <taxon>Eukaryota</taxon>
        <taxon>Metazoa</taxon>
        <taxon>Ecdysozoa</taxon>
        <taxon>Arthropoda</taxon>
        <taxon>Crustacea</taxon>
        <taxon>Oligostraca</taxon>
        <taxon>Ostracoda</taxon>
        <taxon>Podocopa</taxon>
        <taxon>Podocopida</taxon>
        <taxon>Cypridocopina</taxon>
        <taxon>Cypridoidea</taxon>
        <taxon>Cyprididae</taxon>
        <taxon>Notodromas</taxon>
    </lineage>
</organism>
<evidence type="ECO:0000256" key="8">
    <source>
        <dbReference type="ARBA" id="ARBA00023136"/>
    </source>
</evidence>
<keyword evidence="2" id="KW-0813">Transport</keyword>
<dbReference type="Pfam" id="PF01699">
    <property type="entry name" value="Na_Ca_ex"/>
    <property type="match status" value="1"/>
</dbReference>
<dbReference type="GO" id="GO:0005432">
    <property type="term" value="F:calcium:sodium antiporter activity"/>
    <property type="evidence" value="ECO:0007669"/>
    <property type="project" value="TreeGrafter"/>
</dbReference>
<proteinExistence type="predicted"/>
<protein>
    <recommendedName>
        <fullName evidence="10">Sodium/calcium exchanger membrane region domain-containing protein</fullName>
    </recommendedName>
</protein>
<dbReference type="Gene3D" id="1.20.1420.30">
    <property type="entry name" value="NCX, central ion-binding region"/>
    <property type="match status" value="1"/>
</dbReference>
<keyword evidence="8 9" id="KW-0472">Membrane</keyword>
<reference evidence="11" key="1">
    <citation type="submission" date="2020-11" db="EMBL/GenBank/DDBJ databases">
        <authorList>
            <person name="Tran Van P."/>
        </authorList>
    </citation>
    <scope>NUCLEOTIDE SEQUENCE</scope>
</reference>
<dbReference type="InterPro" id="IPR051171">
    <property type="entry name" value="CaCA"/>
</dbReference>
<keyword evidence="4" id="KW-0109">Calcium transport</keyword>
<dbReference type="InterPro" id="IPR044880">
    <property type="entry name" value="NCX_ion-bd_dom_sf"/>
</dbReference>
<keyword evidence="4" id="KW-0106">Calcium</keyword>
<evidence type="ECO:0000256" key="4">
    <source>
        <dbReference type="ARBA" id="ARBA00022568"/>
    </source>
</evidence>
<evidence type="ECO:0000256" key="3">
    <source>
        <dbReference type="ARBA" id="ARBA00022449"/>
    </source>
</evidence>
<comment type="subcellular location">
    <subcellularLocation>
        <location evidence="1">Endomembrane system</location>
        <topology evidence="1">Multi-pass membrane protein</topology>
    </subcellularLocation>
</comment>
<dbReference type="PANTHER" id="PTHR11878">
    <property type="entry name" value="SODIUM/CALCIUM EXCHANGER"/>
    <property type="match status" value="1"/>
</dbReference>
<evidence type="ECO:0000256" key="6">
    <source>
        <dbReference type="ARBA" id="ARBA00022989"/>
    </source>
</evidence>
<feature type="transmembrane region" description="Helical" evidence="9">
    <location>
        <begin position="40"/>
        <end position="64"/>
    </location>
</feature>
<dbReference type="AlphaFoldDB" id="A0A7R9C1N2"/>
<evidence type="ECO:0000259" key="10">
    <source>
        <dbReference type="Pfam" id="PF01699"/>
    </source>
</evidence>
<dbReference type="GO" id="GO:0098703">
    <property type="term" value="P:calcium ion import across plasma membrane"/>
    <property type="evidence" value="ECO:0007669"/>
    <property type="project" value="TreeGrafter"/>
</dbReference>
<gene>
    <name evidence="11" type="ORF">NMOB1V02_LOCUS11869</name>
</gene>
<dbReference type="EMBL" id="CAJPEX010007516">
    <property type="protein sequence ID" value="CAG0924414.1"/>
    <property type="molecule type" value="Genomic_DNA"/>
</dbReference>
<evidence type="ECO:0000256" key="5">
    <source>
        <dbReference type="ARBA" id="ARBA00022692"/>
    </source>
</evidence>
<dbReference type="GO" id="GO:0098794">
    <property type="term" value="C:postsynapse"/>
    <property type="evidence" value="ECO:0007669"/>
    <property type="project" value="TreeGrafter"/>
</dbReference>
<dbReference type="GO" id="GO:0042383">
    <property type="term" value="C:sarcolemma"/>
    <property type="evidence" value="ECO:0007669"/>
    <property type="project" value="TreeGrafter"/>
</dbReference>
<dbReference type="Proteomes" id="UP000678499">
    <property type="component" value="Unassembled WGS sequence"/>
</dbReference>
<evidence type="ECO:0000256" key="9">
    <source>
        <dbReference type="SAM" id="Phobius"/>
    </source>
</evidence>
<keyword evidence="5 9" id="KW-0812">Transmembrane</keyword>
<dbReference type="InterPro" id="IPR004837">
    <property type="entry name" value="NaCa_Exmemb"/>
</dbReference>
<evidence type="ECO:0000256" key="7">
    <source>
        <dbReference type="ARBA" id="ARBA00023065"/>
    </source>
</evidence>
<keyword evidence="3" id="KW-0050">Antiport</keyword>
<keyword evidence="6 9" id="KW-1133">Transmembrane helix</keyword>
<dbReference type="GO" id="GO:0030424">
    <property type="term" value="C:axon"/>
    <property type="evidence" value="ECO:0007669"/>
    <property type="project" value="TreeGrafter"/>
</dbReference>
<sequence length="223" mass="24697">MSYRNLINRNDLNNFTCSDKGLLLPIVSEYTWPIPVRAGLYFTAMLYCFLGIALIADIFMCAILKIISKTRKVHVSTAKENEPQEIEVRIWNDTVANLTLMALGSSAPEILLSCIEIIGRGFEAGALGPGTIVGSAAFNLMCITSLCIVFTVTSVFSIFAYIWLLLILKFISPNVVELWEAVVTFVAFPVLVVLAYIADKYGSFGFKWKGDKTQKIEMGGFQP</sequence>
<feature type="domain" description="Sodium/calcium exchanger membrane region" evidence="10">
    <location>
        <begin position="42"/>
        <end position="196"/>
    </location>
</feature>
<dbReference type="OrthoDB" id="418484at2759"/>
<evidence type="ECO:0000256" key="1">
    <source>
        <dbReference type="ARBA" id="ARBA00004127"/>
    </source>
</evidence>
<feature type="non-terminal residue" evidence="11">
    <location>
        <position position="1"/>
    </location>
</feature>
<dbReference type="EMBL" id="OA889553">
    <property type="protein sequence ID" value="CAD7284262.1"/>
    <property type="molecule type" value="Genomic_DNA"/>
</dbReference>
<evidence type="ECO:0000256" key="2">
    <source>
        <dbReference type="ARBA" id="ARBA00022448"/>
    </source>
</evidence>
<accession>A0A7R9C1N2</accession>
<keyword evidence="12" id="KW-1185">Reference proteome</keyword>
<feature type="transmembrane region" description="Helical" evidence="9">
    <location>
        <begin position="140"/>
        <end position="166"/>
    </location>
</feature>
<dbReference type="GO" id="GO:0012505">
    <property type="term" value="C:endomembrane system"/>
    <property type="evidence" value="ECO:0007669"/>
    <property type="project" value="UniProtKB-SubCell"/>
</dbReference>
<name>A0A7R9C1N2_9CRUS</name>